<organism evidence="3 4">
    <name type="scientific">Monopterus albus</name>
    <name type="common">Swamp eel</name>
    <dbReference type="NCBI Taxonomy" id="43700"/>
    <lineage>
        <taxon>Eukaryota</taxon>
        <taxon>Metazoa</taxon>
        <taxon>Chordata</taxon>
        <taxon>Craniata</taxon>
        <taxon>Vertebrata</taxon>
        <taxon>Euteleostomi</taxon>
        <taxon>Actinopterygii</taxon>
        <taxon>Neopterygii</taxon>
        <taxon>Teleostei</taxon>
        <taxon>Neoteleostei</taxon>
        <taxon>Acanthomorphata</taxon>
        <taxon>Anabantaria</taxon>
        <taxon>Synbranchiformes</taxon>
        <taxon>Synbranchidae</taxon>
        <taxon>Monopterus</taxon>
    </lineage>
</organism>
<evidence type="ECO:0000256" key="1">
    <source>
        <dbReference type="ARBA" id="ARBA00007753"/>
    </source>
</evidence>
<reference evidence="3" key="1">
    <citation type="submission" date="2025-08" db="UniProtKB">
        <authorList>
            <consortium name="Ensembl"/>
        </authorList>
    </citation>
    <scope>IDENTIFICATION</scope>
</reference>
<feature type="compositionally biased region" description="Polar residues" evidence="2">
    <location>
        <begin position="175"/>
        <end position="189"/>
    </location>
</feature>
<reference evidence="3" key="2">
    <citation type="submission" date="2025-09" db="UniProtKB">
        <authorList>
            <consortium name="Ensembl"/>
        </authorList>
    </citation>
    <scope>IDENTIFICATION</scope>
</reference>
<dbReference type="Proteomes" id="UP000261600">
    <property type="component" value="Unplaced"/>
</dbReference>
<dbReference type="Ensembl" id="ENSMALT00000024261.1">
    <property type="protein sequence ID" value="ENSMALP00000023810.1"/>
    <property type="gene ID" value="ENSMALG00000016611.1"/>
</dbReference>
<comment type="similarity">
    <text evidence="1">Belongs to the FAM228 family.</text>
</comment>
<proteinExistence type="inferred from homology"/>
<sequence>MEAENQQARKIAETLQDTENGFMKELERFLSRWDETELRRRELLHKHWTERVWFPLQSRVEAHVSSCGPAEAKRRLSLYSDYLHHCNTKGYVFLDTYDLKDYNPFLLNIKKPHFSKLRTNDTKDPLYLQLHQRPPEKRTACSYDAEYTRRHVEKLPQNDRHLTDSVMPQADTPLLTSSNYLASPSTNTPVKDETGGRKSSRLDTIPHNGNAAPDGRCHCTGSCFSRCGCRE</sequence>
<feature type="region of interest" description="Disordered" evidence="2">
    <location>
        <begin position="175"/>
        <end position="207"/>
    </location>
</feature>
<evidence type="ECO:0008006" key="5">
    <source>
        <dbReference type="Google" id="ProtNLM"/>
    </source>
</evidence>
<evidence type="ECO:0000256" key="2">
    <source>
        <dbReference type="SAM" id="MobiDB-lite"/>
    </source>
</evidence>
<keyword evidence="4" id="KW-1185">Reference proteome</keyword>
<evidence type="ECO:0000313" key="3">
    <source>
        <dbReference type="Ensembl" id="ENSMALP00000023810.1"/>
    </source>
</evidence>
<dbReference type="STRING" id="43700.ENSMALP00000023810"/>
<dbReference type="PANTHER" id="PTHR28584:SF1">
    <property type="entry name" value="PROTEIN FAM228B"/>
    <property type="match status" value="1"/>
</dbReference>
<protein>
    <recommendedName>
        <fullName evidence="5">Protein FAM228B</fullName>
    </recommendedName>
</protein>
<evidence type="ECO:0000313" key="4">
    <source>
        <dbReference type="Proteomes" id="UP000261600"/>
    </source>
</evidence>
<dbReference type="AlphaFoldDB" id="A0A3Q3K3P7"/>
<accession>A0A3Q3K3P7</accession>
<name>A0A3Q3K3P7_MONAL</name>
<dbReference type="InterPro" id="IPR040046">
    <property type="entry name" value="FAM228"/>
</dbReference>
<dbReference type="PANTHER" id="PTHR28584">
    <property type="entry name" value="FAMILY WITH SEQUENCE SIMILARITY 228 MEMBER A"/>
    <property type="match status" value="1"/>
</dbReference>